<keyword evidence="2" id="KW-1185">Reference proteome</keyword>
<accession>C8X7E9</accession>
<dbReference type="InParanoid" id="C8X7E9"/>
<organism evidence="1 2">
    <name type="scientific">Nakamurella multipartita (strain ATCC 700099 / DSM 44233 / CIP 104796 / JCM 9543 / NBRC 105858 / Y-104)</name>
    <name type="common">Microsphaera multipartita</name>
    <dbReference type="NCBI Taxonomy" id="479431"/>
    <lineage>
        <taxon>Bacteria</taxon>
        <taxon>Bacillati</taxon>
        <taxon>Actinomycetota</taxon>
        <taxon>Actinomycetes</taxon>
        <taxon>Nakamurellales</taxon>
        <taxon>Nakamurellaceae</taxon>
        <taxon>Nakamurella</taxon>
    </lineage>
</organism>
<proteinExistence type="predicted"/>
<gene>
    <name evidence="1" type="ordered locus">Namu_2542</name>
</gene>
<reference evidence="1 2" key="2">
    <citation type="journal article" date="2010" name="Stand. Genomic Sci.">
        <title>Complete genome sequence of Nakamurella multipartita type strain (Y-104).</title>
        <authorList>
            <person name="Tice H."/>
            <person name="Mayilraj S."/>
            <person name="Sims D."/>
            <person name="Lapidus A."/>
            <person name="Nolan M."/>
            <person name="Lucas S."/>
            <person name="Glavina Del Rio T."/>
            <person name="Copeland A."/>
            <person name="Cheng J.F."/>
            <person name="Meincke L."/>
            <person name="Bruce D."/>
            <person name="Goodwin L."/>
            <person name="Pitluck S."/>
            <person name="Ivanova N."/>
            <person name="Mavromatis K."/>
            <person name="Ovchinnikova G."/>
            <person name="Pati A."/>
            <person name="Chen A."/>
            <person name="Palaniappan K."/>
            <person name="Land M."/>
            <person name="Hauser L."/>
            <person name="Chang Y.J."/>
            <person name="Jeffries C.D."/>
            <person name="Detter J.C."/>
            <person name="Brettin T."/>
            <person name="Rohde M."/>
            <person name="Goker M."/>
            <person name="Bristow J."/>
            <person name="Eisen J.A."/>
            <person name="Markowitz V."/>
            <person name="Hugenholtz P."/>
            <person name="Kyrpides N.C."/>
            <person name="Klenk H.P."/>
            <person name="Chen F."/>
        </authorList>
    </citation>
    <scope>NUCLEOTIDE SEQUENCE [LARGE SCALE GENOMIC DNA]</scope>
    <source>
        <strain evidence="2">ATCC 700099 / DSM 44233 / CIP 104796 / JCM 9543 / NBRC 105858 / Y-104</strain>
    </source>
</reference>
<dbReference type="AlphaFoldDB" id="C8X7E9"/>
<protein>
    <submittedName>
        <fullName evidence="1">Uncharacterized protein</fullName>
    </submittedName>
</protein>
<dbReference type="HOGENOM" id="CLU_3218994_0_0_11"/>
<name>C8X7E9_NAKMY</name>
<sequence>MSEVTTAAVPVLGPTQRIEGGWRVHSTRRFHVDILRMLGANLRW</sequence>
<evidence type="ECO:0000313" key="1">
    <source>
        <dbReference type="EMBL" id="ACV78902.1"/>
    </source>
</evidence>
<dbReference type="EMBL" id="CP001737">
    <property type="protein sequence ID" value="ACV78902.1"/>
    <property type="molecule type" value="Genomic_DNA"/>
</dbReference>
<dbReference type="Proteomes" id="UP000002218">
    <property type="component" value="Chromosome"/>
</dbReference>
<dbReference type="KEGG" id="nml:Namu_2542"/>
<reference evidence="2" key="1">
    <citation type="submission" date="2009-09" db="EMBL/GenBank/DDBJ databases">
        <title>The complete genome of Nakamurella multipartita DSM 44233.</title>
        <authorList>
            <consortium name="US DOE Joint Genome Institute (JGI-PGF)"/>
            <person name="Lucas S."/>
            <person name="Copeland A."/>
            <person name="Lapidus A."/>
            <person name="Glavina del Rio T."/>
            <person name="Dalin E."/>
            <person name="Tice H."/>
            <person name="Bruce D."/>
            <person name="Goodwin L."/>
            <person name="Pitluck S."/>
            <person name="Kyrpides N."/>
            <person name="Mavromatis K."/>
            <person name="Ivanova N."/>
            <person name="Ovchinnikova G."/>
            <person name="Sims D."/>
            <person name="Meincke L."/>
            <person name="Brettin T."/>
            <person name="Detter J.C."/>
            <person name="Han C."/>
            <person name="Larimer F."/>
            <person name="Land M."/>
            <person name="Hauser L."/>
            <person name="Markowitz V."/>
            <person name="Cheng J.-F."/>
            <person name="Hugenholtz P."/>
            <person name="Woyke T."/>
            <person name="Wu D."/>
            <person name="Klenk H.-P."/>
            <person name="Eisen J.A."/>
        </authorList>
    </citation>
    <scope>NUCLEOTIDE SEQUENCE [LARGE SCALE GENOMIC DNA]</scope>
    <source>
        <strain evidence="2">ATCC 700099 / DSM 44233 / CIP 104796 / JCM 9543 / NBRC 105858 / Y-104</strain>
    </source>
</reference>
<evidence type="ECO:0000313" key="2">
    <source>
        <dbReference type="Proteomes" id="UP000002218"/>
    </source>
</evidence>